<sequence>MIRLRLAASVAVAPLLMFAGVAHATTDISDTRTTGVQTATIGTGNTPDNINVTANGKFKLTTDVAAITLNSNNTVTNLGDISTKAVNGSIGILVQGGNTGSVSNQNTITMDDDYTPTDTDSDGDLDGVFAQGTDRYGIKIIGPGVFTGNITNALGATLTITGNSSYGIYLDTGLTGVLANNGSIVMTGDKNDAIRITPNGVVNGNVKIQGSIAVVGGNSRGVAIEGAVNGGVALQGSVSVTGLRYTTRPTLATDRAKLDADDKLSSGPAVQISANVTGGVILDAPPANLITDVSPAPTPEEGHPNANDEDGDGVLDASEGTGSISMYGRREVADPNHPGQVIYVPGVALLIGSTTQAVTLGVVGPDLTGPSDNNYGLVIKGAIGASGIYDNFAATAVQIGEDFVVQTNLSLQTTTINNGIRITGGVAASTYSANATGLLLNGGASTPTLFIDKGLISANTIEASAPGLTPGYDATGVLIRAGATLTSLTNDGTITASALGENSGAYGVRDQSGALVTITNTRTIQAVAARTDDADDTDDTDTSADNEAVGPGFVAVAIDVSANTTGVTVTQKGVDDGDDAADGVADADADGDHVDDTDEPSIFGDVRFGSGNDSFLVQNGTVDGTISFGNGNDQLIISGTGDVFGDVTHGTGTFKIDVDNGVLTLTGTSVIAGTDFHLGGSDSQLVITADPQAVGQKNSQLNFTTATLDAQSKLGLRLTSLITNFTDADHDGVVDNAVFTVIHTATPGGLTVGAGVDGGLVSGDTPFLYKSAVKVDAAAGDVNVQLTLRTTAELGLNAEGAAAFNSFYTALNGDSGVTDAILEQTTQKDFLKLYNQFLPNPGEGIFAALDMTSRAVGRIIADRPDRAERYGPDSLWIQEVNADVMRDAGVGLGSDTKAFGFVAGYESMGDDGGALGATLAYVTAEEHDKDAQVGEQVSVSNVEASVYWRRAIGNWVFAARGAGGYVWFDGDRRFVYPSAASTTSVLREYDAGWTGYTLAANASASYEARFGRFYLRPQINFDYFYLNEEGYSETGGSNSQLGLIVNSRTSNRFSASAELAFGATFGRDLWWRPEVRLGYRQTVNGQMGDLTAQFQGGGGSFLLPGQEPDGGAAILALALKAGTAMSYVAVQGEVEALDSETRYNLRLEGRMMF</sequence>
<reference evidence="4 5" key="1">
    <citation type="submission" date="2023-07" db="EMBL/GenBank/DDBJ databases">
        <title>Genomic Encyclopedia of Type Strains, Phase IV (KMG-IV): sequencing the most valuable type-strain genomes for metagenomic binning, comparative biology and taxonomic classification.</title>
        <authorList>
            <person name="Goeker M."/>
        </authorList>
    </citation>
    <scope>NUCLEOTIDE SEQUENCE [LARGE SCALE GENOMIC DNA]</scope>
    <source>
        <strain evidence="4 5">DSM 18695</strain>
    </source>
</reference>
<evidence type="ECO:0000256" key="1">
    <source>
        <dbReference type="SAM" id="MobiDB-lite"/>
    </source>
</evidence>
<proteinExistence type="predicted"/>
<accession>A0ABU0IZ85</accession>
<dbReference type="RefSeq" id="WP_307352731.1">
    <property type="nucleotide sequence ID" value="NZ_JAUSVS010000012.1"/>
</dbReference>
<feature type="domain" description="Autotransporter" evidence="3">
    <location>
        <begin position="868"/>
        <end position="1153"/>
    </location>
</feature>
<feature type="chain" id="PRO_5046706509" description="Autotransporter domain-containing protein" evidence="2">
    <location>
        <begin position="25"/>
        <end position="1153"/>
    </location>
</feature>
<organism evidence="4 5">
    <name type="scientific">Caulobacter ginsengisoli</name>
    <dbReference type="NCBI Taxonomy" id="400775"/>
    <lineage>
        <taxon>Bacteria</taxon>
        <taxon>Pseudomonadati</taxon>
        <taxon>Pseudomonadota</taxon>
        <taxon>Alphaproteobacteria</taxon>
        <taxon>Caulobacterales</taxon>
        <taxon>Caulobacteraceae</taxon>
        <taxon>Caulobacter</taxon>
    </lineage>
</organism>
<evidence type="ECO:0000313" key="5">
    <source>
        <dbReference type="Proteomes" id="UP001228905"/>
    </source>
</evidence>
<dbReference type="InterPro" id="IPR005546">
    <property type="entry name" value="Autotransporte_beta"/>
</dbReference>
<dbReference type="Proteomes" id="UP001228905">
    <property type="component" value="Unassembled WGS sequence"/>
</dbReference>
<dbReference type="SMART" id="SM00869">
    <property type="entry name" value="Autotransporter"/>
    <property type="match status" value="1"/>
</dbReference>
<feature type="signal peptide" evidence="2">
    <location>
        <begin position="1"/>
        <end position="24"/>
    </location>
</feature>
<dbReference type="Gene3D" id="2.40.128.130">
    <property type="entry name" value="Autotransporter beta-domain"/>
    <property type="match status" value="1"/>
</dbReference>
<feature type="region of interest" description="Disordered" evidence="1">
    <location>
        <begin position="288"/>
        <end position="320"/>
    </location>
</feature>
<comment type="caution">
    <text evidence="4">The sequence shown here is derived from an EMBL/GenBank/DDBJ whole genome shotgun (WGS) entry which is preliminary data.</text>
</comment>
<dbReference type="SUPFAM" id="SSF103515">
    <property type="entry name" value="Autotransporter"/>
    <property type="match status" value="1"/>
</dbReference>
<keyword evidence="2" id="KW-0732">Signal</keyword>
<dbReference type="InterPro" id="IPR036709">
    <property type="entry name" value="Autotransporte_beta_dom_sf"/>
</dbReference>
<keyword evidence="5" id="KW-1185">Reference proteome</keyword>
<dbReference type="PROSITE" id="PS51208">
    <property type="entry name" value="AUTOTRANSPORTER"/>
    <property type="match status" value="1"/>
</dbReference>
<evidence type="ECO:0000256" key="2">
    <source>
        <dbReference type="SAM" id="SignalP"/>
    </source>
</evidence>
<protein>
    <recommendedName>
        <fullName evidence="3">Autotransporter domain-containing protein</fullName>
    </recommendedName>
</protein>
<evidence type="ECO:0000259" key="3">
    <source>
        <dbReference type="PROSITE" id="PS51208"/>
    </source>
</evidence>
<name>A0ABU0IZ85_9CAUL</name>
<dbReference type="EMBL" id="JAUSVS010000012">
    <property type="protein sequence ID" value="MDQ0466606.1"/>
    <property type="molecule type" value="Genomic_DNA"/>
</dbReference>
<evidence type="ECO:0000313" key="4">
    <source>
        <dbReference type="EMBL" id="MDQ0466606.1"/>
    </source>
</evidence>
<feature type="region of interest" description="Disordered" evidence="1">
    <location>
        <begin position="569"/>
        <end position="595"/>
    </location>
</feature>
<gene>
    <name evidence="4" type="ORF">QO010_004401</name>
</gene>
<feature type="compositionally biased region" description="Acidic residues" evidence="1">
    <location>
        <begin position="576"/>
        <end position="595"/>
    </location>
</feature>